<keyword evidence="1" id="KW-0812">Transmembrane</keyword>
<name>A0ABW1CD34_9ACTN</name>
<accession>A0ABW1CD34</accession>
<dbReference type="RefSeq" id="WP_379513110.1">
    <property type="nucleotide sequence ID" value="NZ_JBHSPA010000010.1"/>
</dbReference>
<comment type="caution">
    <text evidence="2">The sequence shown here is derived from an EMBL/GenBank/DDBJ whole genome shotgun (WGS) entry which is preliminary data.</text>
</comment>
<feature type="transmembrane region" description="Helical" evidence="1">
    <location>
        <begin position="165"/>
        <end position="183"/>
    </location>
</feature>
<sequence length="184" mass="19131">MLTRDRPRGTRFLAGLLAGGAVASGLLGLPAYLAGTALAALAPLPVREIAAGLAIAALGVADMADRTPHVWRQVPQSLVRTLPPGRLGLVWGFDLSLLVTTQKSTSLVWAALAGLVCLAPSHAALVLLGATAAGVAAIALRAATWNESQARCDVRRPWFVPMRRTTGAALLVLGMVTFWQGVIP</sequence>
<dbReference type="EMBL" id="JBHSPA010000010">
    <property type="protein sequence ID" value="MFC5823576.1"/>
    <property type="molecule type" value="Genomic_DNA"/>
</dbReference>
<proteinExistence type="predicted"/>
<keyword evidence="1" id="KW-1133">Transmembrane helix</keyword>
<reference evidence="3" key="1">
    <citation type="journal article" date="2019" name="Int. J. Syst. Evol. Microbiol.">
        <title>The Global Catalogue of Microorganisms (GCM) 10K type strain sequencing project: providing services to taxonomists for standard genome sequencing and annotation.</title>
        <authorList>
            <consortium name="The Broad Institute Genomics Platform"/>
            <consortium name="The Broad Institute Genome Sequencing Center for Infectious Disease"/>
            <person name="Wu L."/>
            <person name="Ma J."/>
        </authorList>
    </citation>
    <scope>NUCLEOTIDE SEQUENCE [LARGE SCALE GENOMIC DNA]</scope>
    <source>
        <strain evidence="3">CCUG 53903</strain>
    </source>
</reference>
<protein>
    <submittedName>
        <fullName evidence="2">Uncharacterized protein</fullName>
    </submittedName>
</protein>
<gene>
    <name evidence="2" type="ORF">ACFPZ3_06920</name>
</gene>
<evidence type="ECO:0000313" key="3">
    <source>
        <dbReference type="Proteomes" id="UP001596058"/>
    </source>
</evidence>
<organism evidence="2 3">
    <name type="scientific">Nonomuraea insulae</name>
    <dbReference type="NCBI Taxonomy" id="1616787"/>
    <lineage>
        <taxon>Bacteria</taxon>
        <taxon>Bacillati</taxon>
        <taxon>Actinomycetota</taxon>
        <taxon>Actinomycetes</taxon>
        <taxon>Streptosporangiales</taxon>
        <taxon>Streptosporangiaceae</taxon>
        <taxon>Nonomuraea</taxon>
    </lineage>
</organism>
<keyword evidence="1" id="KW-0472">Membrane</keyword>
<evidence type="ECO:0000313" key="2">
    <source>
        <dbReference type="EMBL" id="MFC5823576.1"/>
    </source>
</evidence>
<evidence type="ECO:0000256" key="1">
    <source>
        <dbReference type="SAM" id="Phobius"/>
    </source>
</evidence>
<feature type="transmembrane region" description="Helical" evidence="1">
    <location>
        <begin position="124"/>
        <end position="144"/>
    </location>
</feature>
<keyword evidence="3" id="KW-1185">Reference proteome</keyword>
<dbReference type="Proteomes" id="UP001596058">
    <property type="component" value="Unassembled WGS sequence"/>
</dbReference>